<evidence type="ECO:0000256" key="7">
    <source>
        <dbReference type="ARBA" id="ARBA00023002"/>
    </source>
</evidence>
<gene>
    <name evidence="10 12" type="primary">HAAO</name>
</gene>
<comment type="subcellular location">
    <subcellularLocation>
        <location evidence="10">Cytoplasm</location>
    </subcellularLocation>
</comment>
<dbReference type="InterPro" id="IPR011051">
    <property type="entry name" value="RmlC_Cupin_sf"/>
</dbReference>
<dbReference type="GO" id="GO:0046874">
    <property type="term" value="P:quinolinate metabolic process"/>
    <property type="evidence" value="ECO:0000318"/>
    <property type="project" value="GO_Central"/>
</dbReference>
<dbReference type="GO" id="GO:0000334">
    <property type="term" value="F:3-hydroxyanthranilate 3,4-dioxygenase activity"/>
    <property type="evidence" value="ECO:0000318"/>
    <property type="project" value="GO_Central"/>
</dbReference>
<feature type="binding site" evidence="10">
    <location>
        <position position="168"/>
    </location>
    <ligand>
        <name>substrate</name>
    </ligand>
</feature>
<protein>
    <recommendedName>
        <fullName evidence="10">3-hydroxyanthranilate 3,4-dioxygenase</fullName>
        <ecNumber evidence="10">1.13.11.6</ecNumber>
    </recommendedName>
    <alternativeName>
        <fullName evidence="10">3-hydroxyanthranilate oxygenase</fullName>
        <shortName evidence="10">3-HAO</shortName>
    </alternativeName>
    <alternativeName>
        <fullName evidence="10">3-hydroxyanthranilic acid dioxygenase</fullName>
        <shortName evidence="10">HAD</shortName>
    </alternativeName>
</protein>
<sequence>MWGVIEAGSGLGALGSETADESGEAGRDRRSPRGRGKLRPPLGPPLRPAPSSLPGSRGVRELRTMEPVNVRTWVEENRAAFLPPVGNKLMHQTQLNVMFVGGPNQREDFHIEEGEEVFFQLEGDMVLRVVEDGHHRDIRIREGEMLLLPARIPHSPQRFARTVGLVVERQRLSTETDGLRYYVGESTDVLYEKWFHCEDLGKQLIPIIQAFLNSKQHRTGKPDPEEPCRDTPFPLNPRAVMAPFSFQSWLDAHRGALKQGQTCNLFGNTFETEAEVHGRGQSKGRKLNVDIWIWQLEGESTVTVDGKTLKLSPQESLLVPAQTLFDWARAEGCIALSVAQDPARKRPYP</sequence>
<keyword evidence="4 10" id="KW-0662">Pyridine nucleotide biosynthesis</keyword>
<comment type="subunit">
    <text evidence="10">Monomer.</text>
</comment>
<dbReference type="Pfam" id="PF06052">
    <property type="entry name" value="3-HAO"/>
    <property type="match status" value="1"/>
</dbReference>
<evidence type="ECO:0000313" key="13">
    <source>
        <dbReference type="Proteomes" id="UP000002279"/>
    </source>
</evidence>
<keyword evidence="7 10" id="KW-0560">Oxidoreductase</keyword>
<dbReference type="GO" id="GO:0019805">
    <property type="term" value="P:quinolinate biosynthetic process"/>
    <property type="evidence" value="ECO:0007669"/>
    <property type="project" value="UniProtKB-UniRule"/>
</dbReference>
<feature type="region of interest" description="Domain B" evidence="10">
    <location>
        <begin position="228"/>
        <end position="349"/>
    </location>
</feature>
<feature type="binding site" evidence="10">
    <location>
        <position position="154"/>
    </location>
    <ligand>
        <name>Fe cation</name>
        <dbReference type="ChEBI" id="CHEBI:24875"/>
        <note>catalytic</note>
    </ligand>
</feature>
<dbReference type="GO" id="GO:0005829">
    <property type="term" value="C:cytosol"/>
    <property type="evidence" value="ECO:0007669"/>
    <property type="project" value="Ensembl"/>
</dbReference>
<organism evidence="12 13">
    <name type="scientific">Ornithorhynchus anatinus</name>
    <name type="common">Duckbill platypus</name>
    <dbReference type="NCBI Taxonomy" id="9258"/>
    <lineage>
        <taxon>Eukaryota</taxon>
        <taxon>Metazoa</taxon>
        <taxon>Chordata</taxon>
        <taxon>Craniata</taxon>
        <taxon>Vertebrata</taxon>
        <taxon>Euteleostomi</taxon>
        <taxon>Mammalia</taxon>
        <taxon>Monotremata</taxon>
        <taxon>Ornithorhynchidae</taxon>
        <taxon>Ornithorhynchus</taxon>
    </lineage>
</organism>
<proteinExistence type="inferred from homology"/>
<dbReference type="FunCoup" id="A0A6I8NW26">
    <property type="interactions" value="743"/>
</dbReference>
<keyword evidence="3 10" id="KW-0963">Cytoplasm</keyword>
<evidence type="ECO:0000256" key="11">
    <source>
        <dbReference type="SAM" id="MobiDB-lite"/>
    </source>
</evidence>
<keyword evidence="13" id="KW-1185">Reference proteome</keyword>
<dbReference type="Gene3D" id="2.60.120.10">
    <property type="entry name" value="Jelly Rolls"/>
    <property type="match status" value="1"/>
</dbReference>
<dbReference type="GeneTree" id="ENSGT00390000013008"/>
<dbReference type="EC" id="1.13.11.6" evidence="10"/>
<accession>A0A6I8NW26</accession>
<name>A0A6I8NW26_ORNAN</name>
<reference evidence="12" key="1">
    <citation type="submission" date="2025-08" db="UniProtKB">
        <authorList>
            <consortium name="Ensembl"/>
        </authorList>
    </citation>
    <scope>IDENTIFICATION</scope>
    <source>
        <strain evidence="12">Glennie</strain>
    </source>
</reference>
<keyword evidence="6 10" id="KW-0223">Dioxygenase</keyword>
<feature type="region of interest" description="Disordered" evidence="11">
    <location>
        <begin position="1"/>
        <end position="59"/>
    </location>
</feature>
<dbReference type="SUPFAM" id="SSF51182">
    <property type="entry name" value="RmlC-like cupins"/>
    <property type="match status" value="2"/>
</dbReference>
<reference evidence="12" key="2">
    <citation type="submission" date="2025-09" db="UniProtKB">
        <authorList>
            <consortium name="Ensembl"/>
        </authorList>
    </citation>
    <scope>IDENTIFICATION</scope>
    <source>
        <strain evidence="12">Glennie</strain>
    </source>
</reference>
<dbReference type="GO" id="GO:0070050">
    <property type="term" value="P:neuron cellular homeostasis"/>
    <property type="evidence" value="ECO:0007669"/>
    <property type="project" value="Ensembl"/>
</dbReference>
<dbReference type="Proteomes" id="UP000002279">
    <property type="component" value="Unplaced"/>
</dbReference>
<evidence type="ECO:0000256" key="3">
    <source>
        <dbReference type="ARBA" id="ARBA00022490"/>
    </source>
</evidence>
<dbReference type="GO" id="GO:0006569">
    <property type="term" value="P:L-tryptophan catabolic process"/>
    <property type="evidence" value="ECO:0007669"/>
    <property type="project" value="UniProtKB-UniRule"/>
</dbReference>
<dbReference type="GO" id="GO:0010043">
    <property type="term" value="P:response to zinc ion"/>
    <property type="evidence" value="ECO:0007669"/>
    <property type="project" value="Ensembl"/>
</dbReference>
<evidence type="ECO:0000256" key="1">
    <source>
        <dbReference type="ARBA" id="ARBA00001954"/>
    </source>
</evidence>
<dbReference type="InterPro" id="IPR014710">
    <property type="entry name" value="RmlC-like_jellyroll"/>
</dbReference>
<dbReference type="CDD" id="cd06123">
    <property type="entry name" value="cupin_HAO"/>
    <property type="match status" value="1"/>
</dbReference>
<dbReference type="HAMAP" id="MF_00825">
    <property type="entry name" value="3_HAO"/>
    <property type="match status" value="1"/>
</dbReference>
<evidence type="ECO:0000256" key="2">
    <source>
        <dbReference type="ARBA" id="ARBA00002752"/>
    </source>
</evidence>
<evidence type="ECO:0000256" key="6">
    <source>
        <dbReference type="ARBA" id="ARBA00022964"/>
    </source>
</evidence>
<feature type="binding site" evidence="10">
    <location>
        <position position="158"/>
    </location>
    <ligand>
        <name>substrate</name>
    </ligand>
</feature>
<evidence type="ECO:0000256" key="5">
    <source>
        <dbReference type="ARBA" id="ARBA00022723"/>
    </source>
</evidence>
<comment type="caution">
    <text evidence="10">Lacks conserved residue(s) required for the propagation of feature annotation.</text>
</comment>
<dbReference type="InParanoid" id="A0A6I8NW26"/>
<evidence type="ECO:0000313" key="12">
    <source>
        <dbReference type="Ensembl" id="ENSOANP00000044693.1"/>
    </source>
</evidence>
<dbReference type="GO" id="GO:0005737">
    <property type="term" value="C:cytoplasm"/>
    <property type="evidence" value="ECO:0000318"/>
    <property type="project" value="GO_Central"/>
</dbReference>
<evidence type="ECO:0000256" key="8">
    <source>
        <dbReference type="ARBA" id="ARBA00023004"/>
    </source>
</evidence>
<dbReference type="OMA" id="MWLWQLE"/>
<comment type="similarity">
    <text evidence="10">Belongs to the 3-HAO family.</text>
</comment>
<dbReference type="AlphaFoldDB" id="A0A6I8NW26"/>
<feature type="binding site" evidence="10">
    <location>
        <position position="116"/>
    </location>
    <ligand>
        <name>substrate</name>
    </ligand>
</feature>
<feature type="binding site" evidence="10">
    <location>
        <position position="110"/>
    </location>
    <ligand>
        <name>Fe cation</name>
        <dbReference type="ChEBI" id="CHEBI:24875"/>
        <note>catalytic</note>
    </ligand>
</feature>
<feature type="binding site" evidence="10">
    <location>
        <position position="116"/>
    </location>
    <ligand>
        <name>Fe cation</name>
        <dbReference type="ChEBI" id="CHEBI:24875"/>
        <note>catalytic</note>
    </ligand>
</feature>
<evidence type="ECO:0000256" key="9">
    <source>
        <dbReference type="ARBA" id="ARBA00052793"/>
    </source>
</evidence>
<dbReference type="GO" id="GO:0043420">
    <property type="term" value="P:anthranilate metabolic process"/>
    <property type="evidence" value="ECO:0007669"/>
    <property type="project" value="UniProtKB-UniRule"/>
</dbReference>
<keyword evidence="5 10" id="KW-0479">Metal-binding</keyword>
<comment type="pathway">
    <text evidence="10">Cofactor biosynthesis; NAD(+) biosynthesis; quinolinate from L-kynurenine: step 3/3.</text>
</comment>
<comment type="function">
    <text evidence="2 10">Catalyzes the oxidative ring opening of 3-hydroxyanthranilate to 2-amino-3-carboxymuconate semialdehyde, which spontaneously cyclizes to quinolinate.</text>
</comment>
<dbReference type="GO" id="GO:0034354">
    <property type="term" value="P:'de novo' NAD+ biosynthetic process from L-tryptophan"/>
    <property type="evidence" value="ECO:0000318"/>
    <property type="project" value="GO_Central"/>
</dbReference>
<evidence type="ECO:0000256" key="4">
    <source>
        <dbReference type="ARBA" id="ARBA00022642"/>
    </source>
</evidence>
<evidence type="ECO:0000256" key="10">
    <source>
        <dbReference type="HAMAP-Rule" id="MF_03019"/>
    </source>
</evidence>
<keyword evidence="8 10" id="KW-0408">Iron</keyword>
<dbReference type="PANTHER" id="PTHR15497">
    <property type="entry name" value="3-HYDROXYANTHRANILATE 3,4-DIOXYGENASE"/>
    <property type="match status" value="1"/>
</dbReference>
<feature type="binding site" evidence="10">
    <location>
        <position position="106"/>
    </location>
    <ligand>
        <name>O2</name>
        <dbReference type="ChEBI" id="CHEBI:15379"/>
    </ligand>
</feature>
<dbReference type="InterPro" id="IPR010329">
    <property type="entry name" value="3hydroanth_dOase"/>
</dbReference>
<dbReference type="NCBIfam" id="TIGR03037">
    <property type="entry name" value="anthran_nbaC"/>
    <property type="match status" value="1"/>
</dbReference>
<dbReference type="Ensembl" id="ENSOANT00000052746.1">
    <property type="protein sequence ID" value="ENSOANP00000044693.1"/>
    <property type="gene ID" value="ENSOANG00000048749.1"/>
</dbReference>
<dbReference type="PANTHER" id="PTHR15497:SF1">
    <property type="entry name" value="3-HYDROXYANTHRANILATE 3,4-DIOXYGENASE"/>
    <property type="match status" value="1"/>
</dbReference>
<dbReference type="UniPathway" id="UPA00253">
    <property type="reaction ID" value="UER00330"/>
</dbReference>
<comment type="cofactor">
    <cofactor evidence="1 10">
        <name>Fe(2+)</name>
        <dbReference type="ChEBI" id="CHEBI:29033"/>
    </cofactor>
</comment>
<dbReference type="Bgee" id="ENSOANG00000048749">
    <property type="expression patterns" value="Expressed in adult mammalian kidney and 2 other cell types or tissues"/>
</dbReference>
<dbReference type="GO" id="GO:0046686">
    <property type="term" value="P:response to cadmium ion"/>
    <property type="evidence" value="ECO:0007669"/>
    <property type="project" value="Ensembl"/>
</dbReference>
<feature type="region of interest" description="Domain A (catalytic)" evidence="10">
    <location>
        <begin position="1"/>
        <end position="228"/>
    </location>
</feature>
<dbReference type="GO" id="GO:0008198">
    <property type="term" value="F:ferrous iron binding"/>
    <property type="evidence" value="ECO:0007669"/>
    <property type="project" value="UniProtKB-UniRule"/>
</dbReference>
<comment type="catalytic activity">
    <reaction evidence="9 10">
        <text>3-hydroxyanthranilate + O2 = (2Z,4Z)-2-amino-3-carboxymuconate 6-semialdehyde</text>
        <dbReference type="Rhea" id="RHEA:17953"/>
        <dbReference type="ChEBI" id="CHEBI:15379"/>
        <dbReference type="ChEBI" id="CHEBI:36559"/>
        <dbReference type="ChEBI" id="CHEBI:77612"/>
        <dbReference type="EC" id="1.13.11.6"/>
    </reaction>
</comment>
<dbReference type="FunFam" id="2.60.120.10:FF:000077">
    <property type="entry name" value="3-hydroxyanthranilate 3,4-dioxygenase"/>
    <property type="match status" value="1"/>
</dbReference>